<dbReference type="InterPro" id="IPR042307">
    <property type="entry name" value="Reeler_sf"/>
</dbReference>
<dbReference type="WBParaSite" id="Bm3535.1">
    <property type="protein sequence ID" value="Bm3535.1"/>
    <property type="gene ID" value="WBGene00223796"/>
</dbReference>
<protein>
    <recommendedName>
        <fullName evidence="2">Reelin domain-containing protein</fullName>
    </recommendedName>
</protein>
<sequence>MQKAMCCLQVLLSVLSLITVVISWPDGAPCTHAVFDSMNPLEAVEHYGGLQLTVPPYHIEVRQKCYWVNQPVELNLKGNASTDRFRGFAIQPISYRGPNRGKRIGQFLRLDDNGSWQQQCFRFKNSVTHSHDEKKKQIKLWWKNELNDDDYVQFVATVVKAQKEFWVKSVKSIPIPPCRIEKNGVQDYVPDPITPPPPANQFKLDTFRLFDALDKNLQENLLAAIPNDADHTPKPQRFQDFLKVMQISNQLNTKLPPSLISSTGKVAVESDISQIHPAIMQNLSTMLQSKLQSQIAQQTLSQRQQLLLSNSISSKLSQADQRGIAQQRRIIQLLSNNQNSHRKVPISQQQQQQQFPSLRQAINFQRNISRNLIKSEGISMTTNVCIDFDPFELCMRRRAFCRISRRMRLRCRKVCHFCE</sequence>
<dbReference type="CDD" id="cd08544">
    <property type="entry name" value="Reeler"/>
    <property type="match status" value="1"/>
</dbReference>
<reference evidence="4" key="2">
    <citation type="submission" date="2022-04" db="UniProtKB">
        <authorList>
            <consortium name="WormBaseParasite"/>
        </authorList>
    </citation>
    <scope>IDENTIFICATION</scope>
</reference>
<evidence type="ECO:0000313" key="4">
    <source>
        <dbReference type="WBParaSite" id="Bm3535.1"/>
    </source>
</evidence>
<dbReference type="InterPro" id="IPR051237">
    <property type="entry name" value="Ferric-chelate_Red/DefProt"/>
</dbReference>
<dbReference type="InterPro" id="IPR002861">
    <property type="entry name" value="Reeler_dom"/>
</dbReference>
<feature type="domain" description="Reelin" evidence="2">
    <location>
        <begin position="15"/>
        <end position="192"/>
    </location>
</feature>
<evidence type="ECO:0000256" key="1">
    <source>
        <dbReference type="SAM" id="SignalP"/>
    </source>
</evidence>
<keyword evidence="1" id="KW-0732">Signal</keyword>
<proteinExistence type="predicted"/>
<name>A0A8L7YL99_BRUMA</name>
<dbReference type="PANTHER" id="PTHR45828:SF42">
    <property type="entry name" value="DEFENSE PROTEIN L(2)34FC"/>
    <property type="match status" value="1"/>
</dbReference>
<accession>A0A8L7YL99</accession>
<dbReference type="Proteomes" id="UP000006672">
    <property type="component" value="Unassembled WGS sequence"/>
</dbReference>
<dbReference type="Pfam" id="PF02014">
    <property type="entry name" value="Reeler"/>
    <property type="match status" value="1"/>
</dbReference>
<dbReference type="PANTHER" id="PTHR45828">
    <property type="entry name" value="CYTOCHROME B561/FERRIC REDUCTASE TRANSMEMBRANE"/>
    <property type="match status" value="1"/>
</dbReference>
<reference evidence="3" key="1">
    <citation type="journal article" date="2007" name="Science">
        <title>Draft genome of the filarial nematode parasite Brugia malayi.</title>
        <authorList>
            <person name="Ghedin E."/>
            <person name="Wang S."/>
            <person name="Spiro D."/>
            <person name="Caler E."/>
            <person name="Zhao Q."/>
            <person name="Crabtree J."/>
            <person name="Allen J.E."/>
            <person name="Delcher A.L."/>
            <person name="Guiliano D.B."/>
            <person name="Miranda-Saavedra D."/>
            <person name="Angiuoli S.V."/>
            <person name="Creasy T."/>
            <person name="Amedeo P."/>
            <person name="Haas B."/>
            <person name="El-Sayed N.M."/>
            <person name="Wortman J.R."/>
            <person name="Feldblyum T."/>
            <person name="Tallon L."/>
            <person name="Schatz M."/>
            <person name="Shumway M."/>
            <person name="Koo H."/>
            <person name="Salzberg S.L."/>
            <person name="Schobel S."/>
            <person name="Pertea M."/>
            <person name="Pop M."/>
            <person name="White O."/>
            <person name="Barton G.J."/>
            <person name="Carlow C.K."/>
            <person name="Crawford M.J."/>
            <person name="Daub J."/>
            <person name="Dimmic M.W."/>
            <person name="Estes C.F."/>
            <person name="Foster J.M."/>
            <person name="Ganatra M."/>
            <person name="Gregory W.F."/>
            <person name="Johnson N.M."/>
            <person name="Jin J."/>
            <person name="Komuniecki R."/>
            <person name="Korf I."/>
            <person name="Kumar S."/>
            <person name="Laney S."/>
            <person name="Li B.W."/>
            <person name="Li W."/>
            <person name="Lindblom T.H."/>
            <person name="Lustigman S."/>
            <person name="Ma D."/>
            <person name="Maina C.V."/>
            <person name="Martin D.M."/>
            <person name="McCarter J.P."/>
            <person name="McReynolds L."/>
            <person name="Mitreva M."/>
            <person name="Nutman T.B."/>
            <person name="Parkinson J."/>
            <person name="Peregrin-Alvarez J.M."/>
            <person name="Poole C."/>
            <person name="Ren Q."/>
            <person name="Saunders L."/>
            <person name="Sluder A.E."/>
            <person name="Smith K."/>
            <person name="Stanke M."/>
            <person name="Unnasch T.R."/>
            <person name="Ware J."/>
            <person name="Wei A.D."/>
            <person name="Weil G."/>
            <person name="Williams D.J."/>
            <person name="Zhang Y."/>
            <person name="Williams S.A."/>
            <person name="Fraser-Liggett C."/>
            <person name="Slatko B."/>
            <person name="Blaxter M.L."/>
            <person name="Scott A.L."/>
        </authorList>
    </citation>
    <scope>NUCLEOTIDE SEQUENCE</scope>
    <source>
        <strain evidence="3">FR3</strain>
    </source>
</reference>
<dbReference type="PROSITE" id="PS51019">
    <property type="entry name" value="REELIN"/>
    <property type="match status" value="1"/>
</dbReference>
<dbReference type="Gene3D" id="2.60.40.4060">
    <property type="entry name" value="Reeler domain"/>
    <property type="match status" value="1"/>
</dbReference>
<organism evidence="3 4">
    <name type="scientific">Brugia malayi</name>
    <name type="common">Filarial nematode worm</name>
    <dbReference type="NCBI Taxonomy" id="6279"/>
    <lineage>
        <taxon>Eukaryota</taxon>
        <taxon>Metazoa</taxon>
        <taxon>Ecdysozoa</taxon>
        <taxon>Nematoda</taxon>
        <taxon>Chromadorea</taxon>
        <taxon>Rhabditida</taxon>
        <taxon>Spirurina</taxon>
        <taxon>Spiruromorpha</taxon>
        <taxon>Filarioidea</taxon>
        <taxon>Onchocercidae</taxon>
        <taxon>Brugia</taxon>
    </lineage>
</organism>
<dbReference type="AlphaFoldDB" id="A0A8L7YL99"/>
<dbReference type="GO" id="GO:0016020">
    <property type="term" value="C:membrane"/>
    <property type="evidence" value="ECO:0007669"/>
    <property type="project" value="TreeGrafter"/>
</dbReference>
<feature type="signal peptide" evidence="1">
    <location>
        <begin position="1"/>
        <end position="23"/>
    </location>
</feature>
<feature type="chain" id="PRO_5035436126" description="Reelin domain-containing protein" evidence="1">
    <location>
        <begin position="24"/>
        <end position="419"/>
    </location>
</feature>
<keyword evidence="3" id="KW-1185">Reference proteome</keyword>
<evidence type="ECO:0000313" key="3">
    <source>
        <dbReference type="Proteomes" id="UP000006672"/>
    </source>
</evidence>
<evidence type="ECO:0000259" key="2">
    <source>
        <dbReference type="PROSITE" id="PS51019"/>
    </source>
</evidence>